<sequence length="87" mass="10229">MEENFIDTGSTLQRTPQNTRQQTVCMISETSRRPKRSNLSTDQSPAEPRCIDMAEFKTWKNRVTVLEDLEWIVKSRDRVIEELSKKI</sequence>
<evidence type="ECO:0000256" key="1">
    <source>
        <dbReference type="SAM" id="MobiDB-lite"/>
    </source>
</evidence>
<proteinExistence type="predicted"/>
<reference evidence="2 3" key="1">
    <citation type="journal article" date="2018" name="Sci. Rep.">
        <title>Genomic signatures of local adaptation to the degree of environmental predictability in rotifers.</title>
        <authorList>
            <person name="Franch-Gras L."/>
            <person name="Hahn C."/>
            <person name="Garcia-Roger E.M."/>
            <person name="Carmona M.J."/>
            <person name="Serra M."/>
            <person name="Gomez A."/>
        </authorList>
    </citation>
    <scope>NUCLEOTIDE SEQUENCE [LARGE SCALE GENOMIC DNA]</scope>
    <source>
        <strain evidence="2">HYR1</strain>
    </source>
</reference>
<evidence type="ECO:0000313" key="3">
    <source>
        <dbReference type="Proteomes" id="UP000276133"/>
    </source>
</evidence>
<dbReference type="AlphaFoldDB" id="A0A3M7RAP2"/>
<comment type="caution">
    <text evidence="2">The sequence shown here is derived from an EMBL/GenBank/DDBJ whole genome shotgun (WGS) entry which is preliminary data.</text>
</comment>
<gene>
    <name evidence="2" type="ORF">BpHYR1_027764</name>
</gene>
<dbReference type="EMBL" id="REGN01003807">
    <property type="protein sequence ID" value="RNA20672.1"/>
    <property type="molecule type" value="Genomic_DNA"/>
</dbReference>
<organism evidence="2 3">
    <name type="scientific">Brachionus plicatilis</name>
    <name type="common">Marine rotifer</name>
    <name type="synonym">Brachionus muelleri</name>
    <dbReference type="NCBI Taxonomy" id="10195"/>
    <lineage>
        <taxon>Eukaryota</taxon>
        <taxon>Metazoa</taxon>
        <taxon>Spiralia</taxon>
        <taxon>Gnathifera</taxon>
        <taxon>Rotifera</taxon>
        <taxon>Eurotatoria</taxon>
        <taxon>Monogononta</taxon>
        <taxon>Pseudotrocha</taxon>
        <taxon>Ploima</taxon>
        <taxon>Brachionidae</taxon>
        <taxon>Brachionus</taxon>
    </lineage>
</organism>
<feature type="compositionally biased region" description="Polar residues" evidence="1">
    <location>
        <begin position="7"/>
        <end position="22"/>
    </location>
</feature>
<dbReference type="Proteomes" id="UP000276133">
    <property type="component" value="Unassembled WGS sequence"/>
</dbReference>
<name>A0A3M7RAP2_BRAPC</name>
<protein>
    <submittedName>
        <fullName evidence="2">Uncharacterized protein</fullName>
    </submittedName>
</protein>
<evidence type="ECO:0000313" key="2">
    <source>
        <dbReference type="EMBL" id="RNA20672.1"/>
    </source>
</evidence>
<accession>A0A3M7RAP2</accession>
<feature type="region of interest" description="Disordered" evidence="1">
    <location>
        <begin position="1"/>
        <end position="22"/>
    </location>
</feature>
<keyword evidence="3" id="KW-1185">Reference proteome</keyword>